<dbReference type="PANTHER" id="PTHR34835:SF34">
    <property type="entry name" value="OS08G0555500 PROTEIN"/>
    <property type="match status" value="1"/>
</dbReference>
<feature type="compositionally biased region" description="Polar residues" evidence="1">
    <location>
        <begin position="670"/>
        <end position="683"/>
    </location>
</feature>
<evidence type="ECO:0000313" key="2">
    <source>
        <dbReference type="EMBL" id="MED6159184.1"/>
    </source>
</evidence>
<dbReference type="SUPFAM" id="SSF54001">
    <property type="entry name" value="Cysteine proteinases"/>
    <property type="match status" value="1"/>
</dbReference>
<protein>
    <recommendedName>
        <fullName evidence="4">Ubiquitin-like protease family profile domain-containing protein</fullName>
    </recommendedName>
</protein>
<dbReference type="EMBL" id="JASCZI010121042">
    <property type="protein sequence ID" value="MED6159184.1"/>
    <property type="molecule type" value="Genomic_DNA"/>
</dbReference>
<feature type="region of interest" description="Disordered" evidence="1">
    <location>
        <begin position="150"/>
        <end position="181"/>
    </location>
</feature>
<sequence>MTTKTMAKKLNDSGKKKQYNRTIIETTVDSEENTRKFKRAFILFIQKAFLCATNSNPLSPKHFPAIVNVDNTREMNWARHVCSFLLDGIAEIKRKKSQGVEGCVFAMLIVYLHETHFGEYSEHDEARPPWISYWRGDRLKERLKLEKKDSTGLLSQAKQRKERMTKKKTTDPKRMETSTKMGKKDILNSKLILNLRINLRIFPQILNQNQTQRKQSLKMTKTLPPNDAPAVAQINQLDENADAAVDPPSQGVAAIDDVLVTPQDCEIEVVEATSAEEELISRELNESTTHLVVETTVEKDDAAEKESVIEVVEATSAEEELIRRDLSESIANLVIETNVEKGDIAEKETVIEQVTHKYWESNTEPKENVEAHKEVHEEVKRNIMMIAQMAVAQGDIGPLPSFDLGIDFGSQSQSQSQPEKEKEPVQETDKHDQDGQKEKGKEIQQHQGPEIKTPEEAIQKRQCMTKRCYKWATKPEGNNEYQHLFRFKTGKQFEAMRYHFTSMAEEAEIDLAIVQIMCILYNRENNEKFKYTAYCVPPLFLHNVLEKYGPDYIDTKTGLPYKIESMPNLDALDYIDENKIKSFPFLFAPILYSNHWWLFDCGIYVLKYMDIVNPSHLGRKNFNVPVWAEDELQRFREEFVERILYDGDNYYRHQAIKASNATARHPKPSTALQSPYTQMQSADLESEKLES</sequence>
<dbReference type="Proteomes" id="UP001341840">
    <property type="component" value="Unassembled WGS sequence"/>
</dbReference>
<gene>
    <name evidence="2" type="ORF">PIB30_039963</name>
</gene>
<feature type="compositionally biased region" description="Basic and acidic residues" evidence="1">
    <location>
        <begin position="168"/>
        <end position="181"/>
    </location>
</feature>
<keyword evidence="3" id="KW-1185">Reference proteome</keyword>
<accession>A0ABU6UDR5</accession>
<feature type="region of interest" description="Disordered" evidence="1">
    <location>
        <begin position="402"/>
        <end position="457"/>
    </location>
</feature>
<feature type="region of interest" description="Disordered" evidence="1">
    <location>
        <begin position="661"/>
        <end position="691"/>
    </location>
</feature>
<feature type="compositionally biased region" description="Basic residues" evidence="1">
    <location>
        <begin position="158"/>
        <end position="167"/>
    </location>
</feature>
<evidence type="ECO:0008006" key="4">
    <source>
        <dbReference type="Google" id="ProtNLM"/>
    </source>
</evidence>
<proteinExistence type="predicted"/>
<comment type="caution">
    <text evidence="2">The sequence shown here is derived from an EMBL/GenBank/DDBJ whole genome shotgun (WGS) entry which is preliminary data.</text>
</comment>
<evidence type="ECO:0000256" key="1">
    <source>
        <dbReference type="SAM" id="MobiDB-lite"/>
    </source>
</evidence>
<feature type="compositionally biased region" description="Basic and acidic residues" evidence="1">
    <location>
        <begin position="418"/>
        <end position="444"/>
    </location>
</feature>
<evidence type="ECO:0000313" key="3">
    <source>
        <dbReference type="Proteomes" id="UP001341840"/>
    </source>
</evidence>
<organism evidence="2 3">
    <name type="scientific">Stylosanthes scabra</name>
    <dbReference type="NCBI Taxonomy" id="79078"/>
    <lineage>
        <taxon>Eukaryota</taxon>
        <taxon>Viridiplantae</taxon>
        <taxon>Streptophyta</taxon>
        <taxon>Embryophyta</taxon>
        <taxon>Tracheophyta</taxon>
        <taxon>Spermatophyta</taxon>
        <taxon>Magnoliopsida</taxon>
        <taxon>eudicotyledons</taxon>
        <taxon>Gunneridae</taxon>
        <taxon>Pentapetalae</taxon>
        <taxon>rosids</taxon>
        <taxon>fabids</taxon>
        <taxon>Fabales</taxon>
        <taxon>Fabaceae</taxon>
        <taxon>Papilionoideae</taxon>
        <taxon>50 kb inversion clade</taxon>
        <taxon>dalbergioids sensu lato</taxon>
        <taxon>Dalbergieae</taxon>
        <taxon>Pterocarpus clade</taxon>
        <taxon>Stylosanthes</taxon>
    </lineage>
</organism>
<dbReference type="PANTHER" id="PTHR34835">
    <property type="entry name" value="OS07G0283600 PROTEIN-RELATED"/>
    <property type="match status" value="1"/>
</dbReference>
<dbReference type="InterPro" id="IPR038765">
    <property type="entry name" value="Papain-like_cys_pep_sf"/>
</dbReference>
<name>A0ABU6UDR5_9FABA</name>
<reference evidence="2 3" key="1">
    <citation type="journal article" date="2023" name="Plants (Basel)">
        <title>Bridging the Gap: Combining Genomics and Transcriptomics Approaches to Understand Stylosanthes scabra, an Orphan Legume from the Brazilian Caatinga.</title>
        <authorList>
            <person name="Ferreira-Neto J.R.C."/>
            <person name="da Silva M.D."/>
            <person name="Binneck E."/>
            <person name="de Melo N.F."/>
            <person name="da Silva R.H."/>
            <person name="de Melo A.L.T.M."/>
            <person name="Pandolfi V."/>
            <person name="Bustamante F.O."/>
            <person name="Brasileiro-Vidal A.C."/>
            <person name="Benko-Iseppon A.M."/>
        </authorList>
    </citation>
    <scope>NUCLEOTIDE SEQUENCE [LARGE SCALE GENOMIC DNA]</scope>
    <source>
        <tissue evidence="2">Leaves</tissue>
    </source>
</reference>